<name>A0A4C1ZPL5_EUMVA</name>
<evidence type="ECO:0000313" key="3">
    <source>
        <dbReference type="Proteomes" id="UP000299102"/>
    </source>
</evidence>
<dbReference type="OrthoDB" id="10635938at2759"/>
<dbReference type="Proteomes" id="UP000299102">
    <property type="component" value="Unassembled WGS sequence"/>
</dbReference>
<dbReference type="AlphaFoldDB" id="A0A4C1ZPL5"/>
<organism evidence="2 3">
    <name type="scientific">Eumeta variegata</name>
    <name type="common">Bagworm moth</name>
    <name type="synonym">Eumeta japonica</name>
    <dbReference type="NCBI Taxonomy" id="151549"/>
    <lineage>
        <taxon>Eukaryota</taxon>
        <taxon>Metazoa</taxon>
        <taxon>Ecdysozoa</taxon>
        <taxon>Arthropoda</taxon>
        <taxon>Hexapoda</taxon>
        <taxon>Insecta</taxon>
        <taxon>Pterygota</taxon>
        <taxon>Neoptera</taxon>
        <taxon>Endopterygota</taxon>
        <taxon>Lepidoptera</taxon>
        <taxon>Glossata</taxon>
        <taxon>Ditrysia</taxon>
        <taxon>Tineoidea</taxon>
        <taxon>Psychidae</taxon>
        <taxon>Oiketicinae</taxon>
        <taxon>Eumeta</taxon>
    </lineage>
</organism>
<feature type="compositionally biased region" description="Basic and acidic residues" evidence="1">
    <location>
        <begin position="78"/>
        <end position="88"/>
    </location>
</feature>
<protein>
    <submittedName>
        <fullName evidence="2">Uncharacterized protein</fullName>
    </submittedName>
</protein>
<keyword evidence="3" id="KW-1185">Reference proteome</keyword>
<sequence length="189" mass="20606">MVVFPRAPSATINHPSRPPVPRSPSALSESQLRVCRRARATGEPTARRLKRATMCARDRLLVFMVKHVDSASNECTDDAARRERRALPEPEPSGSGRPTPKAFRKLARGGAGTGTCNDVCQMENEIGKCRQGPRAARTMPTNVLFESGADATIKLGRRARRAPANKYLEANGCGRSSGAERTCARWTYA</sequence>
<dbReference type="EMBL" id="BGZK01001961">
    <property type="protein sequence ID" value="GBP88839.1"/>
    <property type="molecule type" value="Genomic_DNA"/>
</dbReference>
<accession>A0A4C1ZPL5</accession>
<gene>
    <name evidence="2" type="ORF">EVAR_65832_1</name>
</gene>
<feature type="region of interest" description="Disordered" evidence="1">
    <location>
        <begin position="1"/>
        <end position="30"/>
    </location>
</feature>
<reference evidence="2 3" key="1">
    <citation type="journal article" date="2019" name="Commun. Biol.">
        <title>The bagworm genome reveals a unique fibroin gene that provides high tensile strength.</title>
        <authorList>
            <person name="Kono N."/>
            <person name="Nakamura H."/>
            <person name="Ohtoshi R."/>
            <person name="Tomita M."/>
            <person name="Numata K."/>
            <person name="Arakawa K."/>
        </authorList>
    </citation>
    <scope>NUCLEOTIDE SEQUENCE [LARGE SCALE GENOMIC DNA]</scope>
</reference>
<proteinExistence type="predicted"/>
<comment type="caution">
    <text evidence="2">The sequence shown here is derived from an EMBL/GenBank/DDBJ whole genome shotgun (WGS) entry which is preliminary data.</text>
</comment>
<evidence type="ECO:0000256" key="1">
    <source>
        <dbReference type="SAM" id="MobiDB-lite"/>
    </source>
</evidence>
<evidence type="ECO:0000313" key="2">
    <source>
        <dbReference type="EMBL" id="GBP88839.1"/>
    </source>
</evidence>
<feature type="region of interest" description="Disordered" evidence="1">
    <location>
        <begin position="72"/>
        <end position="103"/>
    </location>
</feature>